<feature type="compositionally biased region" description="Basic and acidic residues" evidence="7">
    <location>
        <begin position="304"/>
        <end position="314"/>
    </location>
</feature>
<feature type="region of interest" description="Disordered" evidence="7">
    <location>
        <begin position="299"/>
        <end position="362"/>
    </location>
</feature>
<dbReference type="InterPro" id="IPR017423">
    <property type="entry name" value="TRM6"/>
</dbReference>
<evidence type="ECO:0000313" key="8">
    <source>
        <dbReference type="EMBL" id="WZN63088.1"/>
    </source>
</evidence>
<keyword evidence="5" id="KW-0539">Nucleus</keyword>
<evidence type="ECO:0000256" key="5">
    <source>
        <dbReference type="ARBA" id="ARBA00023242"/>
    </source>
</evidence>
<evidence type="ECO:0000256" key="6">
    <source>
        <dbReference type="ARBA" id="ARBA00032319"/>
    </source>
</evidence>
<sequence>MVSAEGDVVCEGDHVVLDVNNGERLVVTQVTRKTKVKLSKRGYASVMPLLGKAYGTIFEVSVDGKCLEVGTEETLSVLNGSFKIKSTERNNAKLVDDGTAQKLGHEDIERMKAQGVKSGELIDKLVANSATFQDKTEFSQEKYKRKKQKKHCVAFVLCRPCAQLLCEAYFNKSPERIRGLRVDTLSLLLSLANVAAREHVLVVEECAGLVMGSVLERLGGHGHCHSASPHLDTRAKMEALAQNVLESGQRVSWRKRMQQVQPSTDIVKFFNFEENITANATYGTLGELLEANGRAEGVTIEIGDGDKGGAREAGAEDEGEGEGEDEGGRPGKKQKTWREQRDEAGRQTKRKHLPKRATGKRTQELAQSKFTSLVLAAPSYNPETLVDRCLSLLSPSATFAIYSPWLQPLVDCKLFLHRNKLALRMQLCECFWREHQVLPERTHPQMNMTTGPTGGYILAGVASDAVLGHGGCSDLEKTAIARAAEPKSVSDGGREGGGVVGAGSSAGSQE</sequence>
<evidence type="ECO:0000256" key="4">
    <source>
        <dbReference type="ARBA" id="ARBA00022694"/>
    </source>
</evidence>
<feature type="region of interest" description="Disordered" evidence="7">
    <location>
        <begin position="484"/>
        <end position="510"/>
    </location>
</feature>
<dbReference type="Pfam" id="PF04189">
    <property type="entry name" value="Gcd10p"/>
    <property type="match status" value="1"/>
</dbReference>
<dbReference type="GO" id="GO:0005634">
    <property type="term" value="C:nucleus"/>
    <property type="evidence" value="ECO:0007669"/>
    <property type="project" value="UniProtKB-SubCell"/>
</dbReference>
<dbReference type="PANTHER" id="PTHR12945">
    <property type="entry name" value="TRANSLATION INITIATION FACTOR EIF3-RELATED"/>
    <property type="match status" value="1"/>
</dbReference>
<feature type="compositionally biased region" description="Acidic residues" evidence="7">
    <location>
        <begin position="315"/>
        <end position="325"/>
    </location>
</feature>
<dbReference type="GO" id="GO:0030488">
    <property type="term" value="P:tRNA methylation"/>
    <property type="evidence" value="ECO:0007669"/>
    <property type="project" value="InterPro"/>
</dbReference>
<evidence type="ECO:0000313" key="9">
    <source>
        <dbReference type="Proteomes" id="UP001472866"/>
    </source>
</evidence>
<reference evidence="8 9" key="1">
    <citation type="submission" date="2024-03" db="EMBL/GenBank/DDBJ databases">
        <title>Complete genome sequence of the green alga Chloropicon roscoffensis RCC1871.</title>
        <authorList>
            <person name="Lemieux C."/>
            <person name="Pombert J.-F."/>
            <person name="Otis C."/>
            <person name="Turmel M."/>
        </authorList>
    </citation>
    <scope>NUCLEOTIDE SEQUENCE [LARGE SCALE GENOMIC DNA]</scope>
    <source>
        <strain evidence="8 9">RCC1871</strain>
    </source>
</reference>
<evidence type="ECO:0000256" key="1">
    <source>
        <dbReference type="ARBA" id="ARBA00004123"/>
    </source>
</evidence>
<evidence type="ECO:0000256" key="2">
    <source>
        <dbReference type="ARBA" id="ARBA00008320"/>
    </source>
</evidence>
<evidence type="ECO:0000256" key="3">
    <source>
        <dbReference type="ARBA" id="ARBA00021704"/>
    </source>
</evidence>
<protein>
    <recommendedName>
        <fullName evidence="3">tRNA (adenine(58)-N(1))-methyltransferase non-catalytic subunit TRM6</fullName>
    </recommendedName>
    <alternativeName>
        <fullName evidence="6">tRNA(m1A58)-methyltransferase subunit TRM6</fullName>
    </alternativeName>
</protein>
<organism evidence="8 9">
    <name type="scientific">Chloropicon roscoffensis</name>
    <dbReference type="NCBI Taxonomy" id="1461544"/>
    <lineage>
        <taxon>Eukaryota</taxon>
        <taxon>Viridiplantae</taxon>
        <taxon>Chlorophyta</taxon>
        <taxon>Chloropicophyceae</taxon>
        <taxon>Chloropicales</taxon>
        <taxon>Chloropicaceae</taxon>
        <taxon>Chloropicon</taxon>
    </lineage>
</organism>
<keyword evidence="9" id="KW-1185">Reference proteome</keyword>
<accession>A0AAX4PB05</accession>
<dbReference type="AlphaFoldDB" id="A0AAX4PB05"/>
<comment type="similarity">
    <text evidence="2">Belongs to the TRM6/GCD10 family.</text>
</comment>
<keyword evidence="4" id="KW-0819">tRNA processing</keyword>
<dbReference type="EMBL" id="CP151507">
    <property type="protein sequence ID" value="WZN63088.1"/>
    <property type="molecule type" value="Genomic_DNA"/>
</dbReference>
<proteinExistence type="inferred from homology"/>
<dbReference type="GO" id="GO:0031515">
    <property type="term" value="C:tRNA (m1A) methyltransferase complex"/>
    <property type="evidence" value="ECO:0007669"/>
    <property type="project" value="InterPro"/>
</dbReference>
<dbReference type="PANTHER" id="PTHR12945:SF0">
    <property type="entry name" value="TRNA (ADENINE(58)-N(1))-METHYLTRANSFERASE NON-CATALYTIC SUBUNIT TRM6"/>
    <property type="match status" value="1"/>
</dbReference>
<dbReference type="Proteomes" id="UP001472866">
    <property type="component" value="Chromosome 07"/>
</dbReference>
<feature type="compositionally biased region" description="Basic residues" evidence="7">
    <location>
        <begin position="347"/>
        <end position="359"/>
    </location>
</feature>
<feature type="compositionally biased region" description="Basic and acidic residues" evidence="7">
    <location>
        <begin position="336"/>
        <end position="346"/>
    </location>
</feature>
<gene>
    <name evidence="8" type="ORF">HKI87_07g46330</name>
</gene>
<comment type="subcellular location">
    <subcellularLocation>
        <location evidence="1">Nucleus</location>
    </subcellularLocation>
</comment>
<evidence type="ECO:0000256" key="7">
    <source>
        <dbReference type="SAM" id="MobiDB-lite"/>
    </source>
</evidence>
<name>A0AAX4PB05_9CHLO</name>